<comment type="caution">
    <text evidence="10">The sequence shown here is derived from an EMBL/GenBank/DDBJ whole genome shotgun (WGS) entry which is preliminary data.</text>
</comment>
<feature type="binding site" evidence="9">
    <location>
        <position position="92"/>
    </location>
    <ligand>
        <name>Fe cation</name>
        <dbReference type="ChEBI" id="CHEBI:24875"/>
        <label>1</label>
    </ligand>
</feature>
<evidence type="ECO:0000313" key="11">
    <source>
        <dbReference type="Proteomes" id="UP000297475"/>
    </source>
</evidence>
<evidence type="ECO:0000256" key="2">
    <source>
        <dbReference type="ARBA" id="ARBA00022475"/>
    </source>
</evidence>
<evidence type="ECO:0000256" key="8">
    <source>
        <dbReference type="ARBA" id="ARBA00023136"/>
    </source>
</evidence>
<dbReference type="PANTHER" id="PTHR11237">
    <property type="entry name" value="COENZYME Q10 BIOSYNTHESIS PROTEIN 7"/>
    <property type="match status" value="1"/>
</dbReference>
<feature type="binding site" evidence="9">
    <location>
        <position position="95"/>
    </location>
    <ligand>
        <name>Fe cation</name>
        <dbReference type="ChEBI" id="CHEBI:24875"/>
        <label>1</label>
    </ligand>
</feature>
<dbReference type="HAMAP" id="MF_01658">
    <property type="entry name" value="COQ7"/>
    <property type="match status" value="1"/>
</dbReference>
<feature type="binding site" evidence="9">
    <location>
        <position position="62"/>
    </location>
    <ligand>
        <name>Fe cation</name>
        <dbReference type="ChEBI" id="CHEBI:24875"/>
        <label>1</label>
    </ligand>
</feature>
<dbReference type="CDD" id="cd01042">
    <property type="entry name" value="DMQH"/>
    <property type="match status" value="1"/>
</dbReference>
<comment type="function">
    <text evidence="9">Catalyzes the hydroxylation of 2-nonaprenyl-3-methyl-6-methoxy-1,4-benzoquinol during ubiquinone biosynthesis.</text>
</comment>
<dbReference type="Pfam" id="PF03232">
    <property type="entry name" value="COQ7"/>
    <property type="match status" value="1"/>
</dbReference>
<dbReference type="GO" id="GO:0008682">
    <property type="term" value="F:3-demethoxyubiquinol 3-hydroxylase activity"/>
    <property type="evidence" value="ECO:0007669"/>
    <property type="project" value="UniProtKB-EC"/>
</dbReference>
<dbReference type="EC" id="1.14.99.60" evidence="9"/>
<dbReference type="InterPro" id="IPR047809">
    <property type="entry name" value="COQ7_proteobact"/>
</dbReference>
<sequence>MSRQLSLIDRLLQQADNALRSFAPGAVQSRGPVPGADLPEAELTESERRHAAGLMRVNHTGEVCAQALYAGQATTARLDDVRAQMEEAAAEERDHLAWCETRLRALEAHPSVLNPAFYALSFTLGATAGALGDRWSLGFVAATEDQVSQHLESHLERLPAADLRSRAVVAQMLEDEQRHADHARAAGGAPFPLPVRRLMTAMSKVMTATTYRV</sequence>
<dbReference type="GO" id="GO:0006744">
    <property type="term" value="P:ubiquinone biosynthetic process"/>
    <property type="evidence" value="ECO:0007669"/>
    <property type="project" value="UniProtKB-UniRule"/>
</dbReference>
<comment type="pathway">
    <text evidence="1 9">Cofactor biosynthesis; ubiquinone biosynthesis.</text>
</comment>
<evidence type="ECO:0000256" key="4">
    <source>
        <dbReference type="ARBA" id="ARBA00022723"/>
    </source>
</evidence>
<name>A0A4Z0WGZ9_9GAMM</name>
<keyword evidence="8 9" id="KW-0472">Membrane</keyword>
<dbReference type="PANTHER" id="PTHR11237:SF4">
    <property type="entry name" value="5-DEMETHOXYUBIQUINONE HYDROXYLASE, MITOCHONDRIAL"/>
    <property type="match status" value="1"/>
</dbReference>
<accession>A0A4Z0WGZ9</accession>
<keyword evidence="6 9" id="KW-0408">Iron</keyword>
<proteinExistence type="inferred from homology"/>
<feature type="binding site" evidence="9">
    <location>
        <position position="176"/>
    </location>
    <ligand>
        <name>Fe cation</name>
        <dbReference type="ChEBI" id="CHEBI:24875"/>
        <label>2</label>
    </ligand>
</feature>
<dbReference type="RefSeq" id="WP_135480271.1">
    <property type="nucleotide sequence ID" value="NZ_SRMF01000001.1"/>
</dbReference>
<comment type="subcellular location">
    <subcellularLocation>
        <location evidence="9">Cell membrane</location>
        <topology evidence="9">Peripheral membrane protein</topology>
    </subcellularLocation>
</comment>
<dbReference type="InterPro" id="IPR009078">
    <property type="entry name" value="Ferritin-like_SF"/>
</dbReference>
<dbReference type="NCBIfam" id="NF033656">
    <property type="entry name" value="DMQ_monoox_COQ7"/>
    <property type="match status" value="1"/>
</dbReference>
<evidence type="ECO:0000256" key="3">
    <source>
        <dbReference type="ARBA" id="ARBA00022688"/>
    </source>
</evidence>
<dbReference type="Proteomes" id="UP000297475">
    <property type="component" value="Unassembled WGS sequence"/>
</dbReference>
<dbReference type="EMBL" id="SRMF01000001">
    <property type="protein sequence ID" value="TGG94981.1"/>
    <property type="molecule type" value="Genomic_DNA"/>
</dbReference>
<evidence type="ECO:0000256" key="1">
    <source>
        <dbReference type="ARBA" id="ARBA00004749"/>
    </source>
</evidence>
<feature type="binding site" evidence="9">
    <location>
        <position position="92"/>
    </location>
    <ligand>
        <name>Fe cation</name>
        <dbReference type="ChEBI" id="CHEBI:24875"/>
        <label>2</label>
    </ligand>
</feature>
<feature type="binding site" evidence="9">
    <location>
        <position position="179"/>
    </location>
    <ligand>
        <name>Fe cation</name>
        <dbReference type="ChEBI" id="CHEBI:24875"/>
        <label>2</label>
    </ligand>
</feature>
<keyword evidence="11" id="KW-1185">Reference proteome</keyword>
<dbReference type="OrthoDB" id="5192789at2"/>
<reference evidence="10 11" key="1">
    <citation type="submission" date="2019-04" db="EMBL/GenBank/DDBJ databases">
        <title>Natronospirillum operosus gen. nov., sp. nov., a haloalkaliphilic satellite isolated from decaying biomass of laboratory culture of cyanobacterium Geitlerinema sp. and proposal of Natronospirillaceae fam. nov. and Saccharospirillaceae fam. nov.</title>
        <authorList>
            <person name="Kevbrin V."/>
            <person name="Boltyanskaya Y."/>
            <person name="Koziaeva V."/>
            <person name="Grouzdev D.S."/>
            <person name="Park M."/>
            <person name="Cho J."/>
        </authorList>
    </citation>
    <scope>NUCLEOTIDE SEQUENCE [LARGE SCALE GENOMIC DNA]</scope>
    <source>
        <strain evidence="10 11">G-116</strain>
    </source>
</reference>
<dbReference type="GO" id="GO:0046872">
    <property type="term" value="F:metal ion binding"/>
    <property type="evidence" value="ECO:0007669"/>
    <property type="project" value="UniProtKB-KW"/>
</dbReference>
<organism evidence="10 11">
    <name type="scientific">Natronospirillum operosum</name>
    <dbReference type="NCBI Taxonomy" id="2759953"/>
    <lineage>
        <taxon>Bacteria</taxon>
        <taxon>Pseudomonadati</taxon>
        <taxon>Pseudomonadota</taxon>
        <taxon>Gammaproteobacteria</taxon>
        <taxon>Oceanospirillales</taxon>
        <taxon>Natronospirillaceae</taxon>
        <taxon>Natronospirillum</taxon>
    </lineage>
</organism>
<evidence type="ECO:0000313" key="10">
    <source>
        <dbReference type="EMBL" id="TGG94981.1"/>
    </source>
</evidence>
<keyword evidence="7 9" id="KW-0503">Monooxygenase</keyword>
<dbReference type="GO" id="GO:0005886">
    <property type="term" value="C:plasma membrane"/>
    <property type="evidence" value="ECO:0007669"/>
    <property type="project" value="UniProtKB-SubCell"/>
</dbReference>
<protein>
    <recommendedName>
        <fullName evidence="9">3-demethoxyubiquinol 3-hydroxylase</fullName>
        <shortName evidence="9">DMQ hydroxylase</shortName>
        <ecNumber evidence="9">1.14.99.60</ecNumber>
    </recommendedName>
    <alternativeName>
        <fullName evidence="9">2-nonaprenyl-3-methyl-6-methoxy-1,4-benzoquinol hydroxylase</fullName>
    </alternativeName>
</protein>
<keyword evidence="4 9" id="KW-0479">Metal-binding</keyword>
<comment type="cofactor">
    <cofactor evidence="9">
        <name>Fe cation</name>
        <dbReference type="ChEBI" id="CHEBI:24875"/>
    </cofactor>
    <text evidence="9">Binds 2 iron ions per subunit.</text>
</comment>
<feature type="binding site" evidence="9">
    <location>
        <position position="176"/>
    </location>
    <ligand>
        <name>Fe cation</name>
        <dbReference type="ChEBI" id="CHEBI:24875"/>
        <label>1</label>
    </ligand>
</feature>
<evidence type="ECO:0000256" key="5">
    <source>
        <dbReference type="ARBA" id="ARBA00023002"/>
    </source>
</evidence>
<dbReference type="InterPro" id="IPR011566">
    <property type="entry name" value="Ubq_synth_Coq7"/>
</dbReference>
<keyword evidence="5 9" id="KW-0560">Oxidoreductase</keyword>
<keyword evidence="2 9" id="KW-1003">Cell membrane</keyword>
<dbReference type="UniPathway" id="UPA00232"/>
<dbReference type="AlphaFoldDB" id="A0A4Z0WGZ9"/>
<dbReference type="InterPro" id="IPR012347">
    <property type="entry name" value="Ferritin-like"/>
</dbReference>
<evidence type="ECO:0000256" key="9">
    <source>
        <dbReference type="HAMAP-Rule" id="MF_01658"/>
    </source>
</evidence>
<dbReference type="Gene3D" id="1.20.1260.10">
    <property type="match status" value="1"/>
</dbReference>
<gene>
    <name evidence="9 10" type="primary">coq7</name>
    <name evidence="10" type="ORF">E4656_00685</name>
</gene>
<feature type="binding site" evidence="9">
    <location>
        <position position="144"/>
    </location>
    <ligand>
        <name>Fe cation</name>
        <dbReference type="ChEBI" id="CHEBI:24875"/>
        <label>2</label>
    </ligand>
</feature>
<comment type="catalytic activity">
    <reaction evidence="9">
        <text>a 5-methoxy-2-methyl-3-(all-trans-polyprenyl)benzene-1,4-diol + AH2 + O2 = a 3-demethylubiquinol + A + H2O</text>
        <dbReference type="Rhea" id="RHEA:50908"/>
        <dbReference type="Rhea" id="RHEA-COMP:10859"/>
        <dbReference type="Rhea" id="RHEA-COMP:10914"/>
        <dbReference type="ChEBI" id="CHEBI:13193"/>
        <dbReference type="ChEBI" id="CHEBI:15377"/>
        <dbReference type="ChEBI" id="CHEBI:15379"/>
        <dbReference type="ChEBI" id="CHEBI:17499"/>
        <dbReference type="ChEBI" id="CHEBI:84167"/>
        <dbReference type="ChEBI" id="CHEBI:84422"/>
        <dbReference type="EC" id="1.14.99.60"/>
    </reaction>
</comment>
<evidence type="ECO:0000256" key="6">
    <source>
        <dbReference type="ARBA" id="ARBA00023004"/>
    </source>
</evidence>
<comment type="similarity">
    <text evidence="9">Belongs to the COQ7 family.</text>
</comment>
<dbReference type="SUPFAM" id="SSF47240">
    <property type="entry name" value="Ferritin-like"/>
    <property type="match status" value="1"/>
</dbReference>
<evidence type="ECO:0000256" key="7">
    <source>
        <dbReference type="ARBA" id="ARBA00023033"/>
    </source>
</evidence>
<keyword evidence="3 9" id="KW-0831">Ubiquinone biosynthesis</keyword>